<gene>
    <name evidence="1" type="primary">ycf41</name>
</gene>
<reference evidence="1" key="1">
    <citation type="journal article" date="2021" name="Genome Biol. Evol.">
        <title>Genomic rearrangements and sequence evolution across brown algal organelles.</title>
        <authorList>
            <person name="Starko S."/>
            <person name="Bringloe T.T."/>
            <person name="Gomez M.S."/>
            <person name="Darby H."/>
            <person name="Graham S.W."/>
            <person name="Martone P.T."/>
        </authorList>
    </citation>
    <scope>NUCLEOTIDE SEQUENCE</scope>
</reference>
<name>A0A8F0JXI1_9PHAE</name>
<protein>
    <submittedName>
        <fullName evidence="1">Uncharacterized protein</fullName>
    </submittedName>
</protein>
<geneLocation type="plastid" evidence="1"/>
<proteinExistence type="predicted"/>
<accession>A0A8F0JXI1</accession>
<dbReference type="AlphaFoldDB" id="A0A8F0JXI1"/>
<dbReference type="EMBL" id="MZ156030">
    <property type="protein sequence ID" value="QWK42196.1"/>
    <property type="molecule type" value="Genomic_DNA"/>
</dbReference>
<evidence type="ECO:0000313" key="1">
    <source>
        <dbReference type="EMBL" id="QWK42196.1"/>
    </source>
</evidence>
<keyword evidence="1" id="KW-0934">Plastid</keyword>
<organism evidence="1">
    <name type="scientific">Pseudochorda nagaii</name>
    <dbReference type="NCBI Taxonomy" id="74379"/>
    <lineage>
        <taxon>Eukaryota</taxon>
        <taxon>Sar</taxon>
        <taxon>Stramenopiles</taxon>
        <taxon>Ochrophyta</taxon>
        <taxon>PX clade</taxon>
        <taxon>Phaeophyceae</taxon>
        <taxon>Laminariales</taxon>
        <taxon>Pseudochordaceae</taxon>
        <taxon>Pseudochorda</taxon>
    </lineage>
</organism>
<sequence>MNNAIFVVKITESPVYIIHRDCQNIEIDVQFASPRQKNSKNKLKLFLWGDCQKDFLRYYKEDEEKYFIIEGNLTLKGYQDSENEVKIIAKKIHPVMLT</sequence>